<dbReference type="SUPFAM" id="SSF53474">
    <property type="entry name" value="alpha/beta-Hydrolases"/>
    <property type="match status" value="1"/>
</dbReference>
<dbReference type="GO" id="GO:0016787">
    <property type="term" value="F:hydrolase activity"/>
    <property type="evidence" value="ECO:0007669"/>
    <property type="project" value="InterPro"/>
</dbReference>
<reference evidence="2 3" key="1">
    <citation type="submission" date="2019-07" db="EMBL/GenBank/DDBJ databases">
        <title>The draft genome sequence of Aquimarina algiphila M91.</title>
        <authorList>
            <person name="Meng X."/>
        </authorList>
    </citation>
    <scope>NUCLEOTIDE SEQUENCE [LARGE SCALE GENOMIC DNA]</scope>
    <source>
        <strain evidence="2 3">M91</strain>
    </source>
</reference>
<dbReference type="AlphaFoldDB" id="A0A554VRF8"/>
<proteinExistence type="predicted"/>
<comment type="caution">
    <text evidence="2">The sequence shown here is derived from an EMBL/GenBank/DDBJ whole genome shotgun (WGS) entry which is preliminary data.</text>
</comment>
<organism evidence="2 3">
    <name type="scientific">Aquimarina algiphila</name>
    <dbReference type="NCBI Taxonomy" id="2047982"/>
    <lineage>
        <taxon>Bacteria</taxon>
        <taxon>Pseudomonadati</taxon>
        <taxon>Bacteroidota</taxon>
        <taxon>Flavobacteriia</taxon>
        <taxon>Flavobacteriales</taxon>
        <taxon>Flavobacteriaceae</taxon>
        <taxon>Aquimarina</taxon>
    </lineage>
</organism>
<keyword evidence="3" id="KW-1185">Reference proteome</keyword>
<dbReference type="Pfam" id="PF13715">
    <property type="entry name" value="CarbopepD_reg_2"/>
    <property type="match status" value="1"/>
</dbReference>
<dbReference type="Proteomes" id="UP000318833">
    <property type="component" value="Unassembled WGS sequence"/>
</dbReference>
<gene>
    <name evidence="2" type="ORF">FOF46_01020</name>
</gene>
<dbReference type="SUPFAM" id="SSF49464">
    <property type="entry name" value="Carboxypeptidase regulatory domain-like"/>
    <property type="match status" value="1"/>
</dbReference>
<evidence type="ECO:0000313" key="3">
    <source>
        <dbReference type="Proteomes" id="UP000318833"/>
    </source>
</evidence>
<accession>A0A554VRF8</accession>
<dbReference type="Gene3D" id="3.40.50.1820">
    <property type="entry name" value="alpha/beta hydrolase"/>
    <property type="match status" value="1"/>
</dbReference>
<evidence type="ECO:0000259" key="1">
    <source>
        <dbReference type="Pfam" id="PF01738"/>
    </source>
</evidence>
<dbReference type="Pfam" id="PF01738">
    <property type="entry name" value="DLH"/>
    <property type="match status" value="1"/>
</dbReference>
<sequence>MIPKKISYLLLLVPILLVGQQNQKEKYNAGFMSLNLKDKGRIYKPETSNNDSLHFRPVDLDIWYPSNEKKDKPLIFGDLFKLFEERAVKYQENNDFSGLTSELAQFYVAELGVGTDGEKLLEIKTNSFGNITPSSKKHPVIIYMAGFNGMGFENYKVLESLAENGFVVVSIWSVGRYPGDMTNEKEDMQEQVYDAEFALNYLRNNKKLNVDLNNIGILAYSWGGMAAGVLSNKNQNIKTIVSFDGTETHYFGEVDTNVYANGATGEDNDLFIKEIYDSNLLNPQNQNISYLYFESGDKLNDFQPTEEYNYFKKLNSEKFYLRFENSTHADFTSIPSILNASINSVKIYENINTATVNFFNKTINGNDTFTENWETLIGSDSTNIETFDISEKTIATSEISGKIIDAKTRESLSYVNIGVLNGETGTVTDIEGNFILEMNDQVINDTLRISMIGYKPIEILIKDLKSKKMPFLIELTEHISELNEVVITTKALKKKIIGNKTKSKFLSTGFSYDQLGAEMGIKINIRKEPTFVDAFNFNISYNRLSAKSIFRINFYSLKNNKPFENILTKNILVEIEPKQTGLISIDLKSYHIVVNSDIIVTLEWVDNEGENKKGEAIFFSLGLLTNGTIYKKSSQAEFKKYSSMGVGFNIDIRE</sequence>
<name>A0A554VRF8_9FLAO</name>
<protein>
    <recommendedName>
        <fullName evidence="1">Dienelactone hydrolase domain-containing protein</fullName>
    </recommendedName>
</protein>
<feature type="domain" description="Dienelactone hydrolase" evidence="1">
    <location>
        <begin position="132"/>
        <end position="248"/>
    </location>
</feature>
<dbReference type="InterPro" id="IPR008969">
    <property type="entry name" value="CarboxyPept-like_regulatory"/>
</dbReference>
<dbReference type="InterPro" id="IPR029058">
    <property type="entry name" value="AB_hydrolase_fold"/>
</dbReference>
<dbReference type="OrthoDB" id="1079187at2"/>
<dbReference type="EMBL" id="VLNR01000002">
    <property type="protein sequence ID" value="TSE11239.1"/>
    <property type="molecule type" value="Genomic_DNA"/>
</dbReference>
<evidence type="ECO:0000313" key="2">
    <source>
        <dbReference type="EMBL" id="TSE11239.1"/>
    </source>
</evidence>
<dbReference type="InterPro" id="IPR002925">
    <property type="entry name" value="Dienelactn_hydro"/>
</dbReference>
<dbReference type="RefSeq" id="WP_143915164.1">
    <property type="nucleotide sequence ID" value="NZ_CANMIK010000032.1"/>
</dbReference>